<dbReference type="InterPro" id="IPR005467">
    <property type="entry name" value="His_kinase_dom"/>
</dbReference>
<feature type="domain" description="Histidine kinase" evidence="10">
    <location>
        <begin position="410"/>
        <end position="614"/>
    </location>
</feature>
<evidence type="ECO:0000256" key="8">
    <source>
        <dbReference type="ARBA" id="ARBA00023012"/>
    </source>
</evidence>
<name>A0A4R4EDY1_9BACL</name>
<dbReference type="RefSeq" id="WP_132418737.1">
    <property type="nucleotide sequence ID" value="NZ_SKFG01000013.1"/>
</dbReference>
<feature type="transmembrane region" description="Helical" evidence="9">
    <location>
        <begin position="338"/>
        <end position="355"/>
    </location>
</feature>
<keyword evidence="3" id="KW-0597">Phosphoprotein</keyword>
<dbReference type="InterPro" id="IPR003661">
    <property type="entry name" value="HisK_dim/P_dom"/>
</dbReference>
<evidence type="ECO:0000313" key="11">
    <source>
        <dbReference type="EMBL" id="TCZ76371.1"/>
    </source>
</evidence>
<keyword evidence="8" id="KW-0902">Two-component regulatory system</keyword>
<keyword evidence="4" id="KW-0808">Transferase</keyword>
<dbReference type="PANTHER" id="PTHR43065:SF10">
    <property type="entry name" value="PEROXIDE STRESS-ACTIVATED HISTIDINE KINASE MAK3"/>
    <property type="match status" value="1"/>
</dbReference>
<sequence>MSKFSKIMLAFIFIGIFAFYLTVKFLPLSFGKSELLTLDKWSYYWEDSTINAYEVPDWIHKLNQRNDSWETITSPLNPEGRKEHNQLWLKLKIPQGDWRDPSITIQAHQQYEIYSSRGLFYKYGEINSAYSMKFPGTTMRLVALPENTLGDEIYIRVYSNSSKIGVTGDTIIGARSDIMLNVILRNMDELVFGSFYIIIGVIFLYSFVVFRNQQLFVSFAVLSIWMGIFNISRMTSVYYLYDNTMFWTCLNMISLNFSYVGFIMLIEFMFGAGSLKYVRRIWQIHLLYCLVAAILILMDAASIMNLISGYLIVILITMFINYLTIYYKVKQGHREAKLFMFGSFVLSIAGATEIVERLSGIEGNWSFLLSFGTTFFFLMILIQLMRRVMELMIVARNSEKLSMVSQMAAGVAHEIRNPISVISGFVQLIKKDPSNIRFLDLISSEIERMDGIVSDFLLFSRPTKESMTYSYIHVIMQETLELFKAQMQEKQIGLQFEIDEDLPMIKCEANQLKQVFINIVKNAIESMKADAKLVVEIQREDRNHIRIRIIDQGVGISPKELQNLGQPFYTTKEQGTGLGLMICVRFIEYHGGTLKFQSKVNEGTTVDILLPIQPKTMSSAGMTYS</sequence>
<dbReference type="SMART" id="SM00387">
    <property type="entry name" value="HATPase_c"/>
    <property type="match status" value="1"/>
</dbReference>
<comment type="catalytic activity">
    <reaction evidence="1">
        <text>ATP + protein L-histidine = ADP + protein N-phospho-L-histidine.</text>
        <dbReference type="EC" id="2.7.13.3"/>
    </reaction>
</comment>
<evidence type="ECO:0000313" key="12">
    <source>
        <dbReference type="Proteomes" id="UP000295418"/>
    </source>
</evidence>
<dbReference type="EMBL" id="SKFG01000013">
    <property type="protein sequence ID" value="TCZ76371.1"/>
    <property type="molecule type" value="Genomic_DNA"/>
</dbReference>
<feature type="transmembrane region" description="Helical" evidence="9">
    <location>
        <begin position="7"/>
        <end position="26"/>
    </location>
</feature>
<dbReference type="AlphaFoldDB" id="A0A4R4EDY1"/>
<comment type="caution">
    <text evidence="11">The sequence shown here is derived from an EMBL/GenBank/DDBJ whole genome shotgun (WGS) entry which is preliminary data.</text>
</comment>
<dbReference type="InterPro" id="IPR003594">
    <property type="entry name" value="HATPase_dom"/>
</dbReference>
<reference evidence="11 12" key="1">
    <citation type="submission" date="2019-03" db="EMBL/GenBank/DDBJ databases">
        <authorList>
            <person name="Kim M.K.M."/>
        </authorList>
    </citation>
    <scope>NUCLEOTIDE SEQUENCE [LARGE SCALE GENOMIC DNA]</scope>
    <source>
        <strain evidence="11 12">18JY21-1</strain>
    </source>
</reference>
<feature type="transmembrane region" description="Helical" evidence="9">
    <location>
        <begin position="282"/>
        <end position="301"/>
    </location>
</feature>
<dbReference type="SMART" id="SM00388">
    <property type="entry name" value="HisKA"/>
    <property type="match status" value="1"/>
</dbReference>
<dbReference type="PANTHER" id="PTHR43065">
    <property type="entry name" value="SENSOR HISTIDINE KINASE"/>
    <property type="match status" value="1"/>
</dbReference>
<gene>
    <name evidence="11" type="ORF">E0485_14330</name>
</gene>
<dbReference type="Pfam" id="PF02518">
    <property type="entry name" value="HATPase_c"/>
    <property type="match status" value="1"/>
</dbReference>
<organism evidence="11 12">
    <name type="scientific">Paenibacillus albiflavus</name>
    <dbReference type="NCBI Taxonomy" id="2545760"/>
    <lineage>
        <taxon>Bacteria</taxon>
        <taxon>Bacillati</taxon>
        <taxon>Bacillota</taxon>
        <taxon>Bacilli</taxon>
        <taxon>Bacillales</taxon>
        <taxon>Paenibacillaceae</taxon>
        <taxon>Paenibacillus</taxon>
    </lineage>
</organism>
<evidence type="ECO:0000256" key="6">
    <source>
        <dbReference type="ARBA" id="ARBA00022777"/>
    </source>
</evidence>
<dbReference type="SUPFAM" id="SSF55874">
    <property type="entry name" value="ATPase domain of HSP90 chaperone/DNA topoisomerase II/histidine kinase"/>
    <property type="match status" value="1"/>
</dbReference>
<evidence type="ECO:0000256" key="3">
    <source>
        <dbReference type="ARBA" id="ARBA00022553"/>
    </source>
</evidence>
<keyword evidence="9" id="KW-0472">Membrane</keyword>
<dbReference type="Pfam" id="PF00512">
    <property type="entry name" value="HisKA"/>
    <property type="match status" value="1"/>
</dbReference>
<dbReference type="Gene3D" id="1.10.287.130">
    <property type="match status" value="1"/>
</dbReference>
<keyword evidence="12" id="KW-1185">Reference proteome</keyword>
<evidence type="ECO:0000256" key="5">
    <source>
        <dbReference type="ARBA" id="ARBA00022741"/>
    </source>
</evidence>
<accession>A0A4R4EDY1</accession>
<protein>
    <recommendedName>
        <fullName evidence="2">histidine kinase</fullName>
        <ecNumber evidence="2">2.7.13.3</ecNumber>
    </recommendedName>
</protein>
<keyword evidence="5" id="KW-0547">Nucleotide-binding</keyword>
<dbReference type="GO" id="GO:0000155">
    <property type="term" value="F:phosphorelay sensor kinase activity"/>
    <property type="evidence" value="ECO:0007669"/>
    <property type="project" value="InterPro"/>
</dbReference>
<dbReference type="EC" id="2.7.13.3" evidence="2"/>
<dbReference type="OrthoDB" id="9815750at2"/>
<feature type="transmembrane region" description="Helical" evidence="9">
    <location>
        <begin position="215"/>
        <end position="232"/>
    </location>
</feature>
<dbReference type="SUPFAM" id="SSF47384">
    <property type="entry name" value="Homodimeric domain of signal transducing histidine kinase"/>
    <property type="match status" value="1"/>
</dbReference>
<dbReference type="Gene3D" id="3.30.565.10">
    <property type="entry name" value="Histidine kinase-like ATPase, C-terminal domain"/>
    <property type="match status" value="1"/>
</dbReference>
<dbReference type="InterPro" id="IPR004358">
    <property type="entry name" value="Sig_transdc_His_kin-like_C"/>
</dbReference>
<evidence type="ECO:0000256" key="7">
    <source>
        <dbReference type="ARBA" id="ARBA00022840"/>
    </source>
</evidence>
<proteinExistence type="predicted"/>
<dbReference type="CDD" id="cd00075">
    <property type="entry name" value="HATPase"/>
    <property type="match status" value="1"/>
</dbReference>
<dbReference type="PRINTS" id="PR00344">
    <property type="entry name" value="BCTRLSENSOR"/>
</dbReference>
<dbReference type="Proteomes" id="UP000295418">
    <property type="component" value="Unassembled WGS sequence"/>
</dbReference>
<dbReference type="InterPro" id="IPR036890">
    <property type="entry name" value="HATPase_C_sf"/>
</dbReference>
<feature type="transmembrane region" description="Helical" evidence="9">
    <location>
        <begin position="307"/>
        <end position="326"/>
    </location>
</feature>
<evidence type="ECO:0000256" key="2">
    <source>
        <dbReference type="ARBA" id="ARBA00012438"/>
    </source>
</evidence>
<dbReference type="GO" id="GO:0005524">
    <property type="term" value="F:ATP binding"/>
    <property type="evidence" value="ECO:0007669"/>
    <property type="project" value="UniProtKB-KW"/>
</dbReference>
<feature type="transmembrane region" description="Helical" evidence="9">
    <location>
        <begin position="244"/>
        <end position="270"/>
    </location>
</feature>
<feature type="transmembrane region" description="Helical" evidence="9">
    <location>
        <begin position="367"/>
        <end position="385"/>
    </location>
</feature>
<evidence type="ECO:0000256" key="1">
    <source>
        <dbReference type="ARBA" id="ARBA00000085"/>
    </source>
</evidence>
<evidence type="ECO:0000256" key="4">
    <source>
        <dbReference type="ARBA" id="ARBA00022679"/>
    </source>
</evidence>
<keyword evidence="9" id="KW-1133">Transmembrane helix</keyword>
<keyword evidence="7" id="KW-0067">ATP-binding</keyword>
<keyword evidence="6" id="KW-0418">Kinase</keyword>
<dbReference type="PROSITE" id="PS50109">
    <property type="entry name" value="HIS_KIN"/>
    <property type="match status" value="1"/>
</dbReference>
<feature type="transmembrane region" description="Helical" evidence="9">
    <location>
        <begin position="190"/>
        <end position="208"/>
    </location>
</feature>
<dbReference type="CDD" id="cd00082">
    <property type="entry name" value="HisKA"/>
    <property type="match status" value="1"/>
</dbReference>
<dbReference type="InterPro" id="IPR036097">
    <property type="entry name" value="HisK_dim/P_sf"/>
</dbReference>
<keyword evidence="9" id="KW-0812">Transmembrane</keyword>
<evidence type="ECO:0000259" key="10">
    <source>
        <dbReference type="PROSITE" id="PS50109"/>
    </source>
</evidence>
<evidence type="ECO:0000256" key="9">
    <source>
        <dbReference type="SAM" id="Phobius"/>
    </source>
</evidence>